<dbReference type="PANTHER" id="PTHR43335:SF2">
    <property type="entry name" value="ABC TRANSPORTER, ATP-BINDING PROTEIN"/>
    <property type="match status" value="1"/>
</dbReference>
<keyword evidence="4 6" id="KW-0067">ATP-binding</keyword>
<protein>
    <submittedName>
        <fullName evidence="6">ATP-binding cassette domain-containing protein</fullName>
    </submittedName>
</protein>
<dbReference type="Gene3D" id="3.40.50.300">
    <property type="entry name" value="P-loop containing nucleotide triphosphate hydrolases"/>
    <property type="match status" value="1"/>
</dbReference>
<evidence type="ECO:0000256" key="4">
    <source>
        <dbReference type="ARBA" id="ARBA00022840"/>
    </source>
</evidence>
<accession>A0ABU9SZY6</accession>
<comment type="similarity">
    <text evidence="1">Belongs to the ABC transporter superfamily.</text>
</comment>
<keyword evidence="3" id="KW-0547">Nucleotide-binding</keyword>
<dbReference type="InterPro" id="IPR003593">
    <property type="entry name" value="AAA+_ATPase"/>
</dbReference>
<dbReference type="PROSITE" id="PS50893">
    <property type="entry name" value="ABC_TRANSPORTER_2"/>
    <property type="match status" value="1"/>
</dbReference>
<dbReference type="InterPro" id="IPR027417">
    <property type="entry name" value="P-loop_NTPase"/>
</dbReference>
<evidence type="ECO:0000313" key="6">
    <source>
        <dbReference type="EMBL" id="MEM5499434.1"/>
    </source>
</evidence>
<gene>
    <name evidence="6" type="ORF">WNY77_18630</name>
</gene>
<dbReference type="SUPFAM" id="SSF52540">
    <property type="entry name" value="P-loop containing nucleoside triphosphate hydrolases"/>
    <property type="match status" value="1"/>
</dbReference>
<keyword evidence="7" id="KW-1185">Reference proteome</keyword>
<comment type="caution">
    <text evidence="6">The sequence shown here is derived from an EMBL/GenBank/DDBJ whole genome shotgun (WGS) entry which is preliminary data.</text>
</comment>
<reference evidence="6 7" key="1">
    <citation type="submission" date="2024-03" db="EMBL/GenBank/DDBJ databases">
        <title>Community enrichment and isolation of bacterial strains for fucoidan degradation.</title>
        <authorList>
            <person name="Sichert A."/>
        </authorList>
    </citation>
    <scope>NUCLEOTIDE SEQUENCE [LARGE SCALE GENOMIC DNA]</scope>
    <source>
        <strain evidence="6 7">AS12</strain>
    </source>
</reference>
<evidence type="ECO:0000259" key="5">
    <source>
        <dbReference type="PROSITE" id="PS50893"/>
    </source>
</evidence>
<evidence type="ECO:0000256" key="3">
    <source>
        <dbReference type="ARBA" id="ARBA00022741"/>
    </source>
</evidence>
<name>A0ABU9SZY6_9ALTE</name>
<dbReference type="Pfam" id="PF00005">
    <property type="entry name" value="ABC_tran"/>
    <property type="match status" value="1"/>
</dbReference>
<keyword evidence="2" id="KW-0813">Transport</keyword>
<evidence type="ECO:0000256" key="1">
    <source>
        <dbReference type="ARBA" id="ARBA00005417"/>
    </source>
</evidence>
<dbReference type="Proteomes" id="UP001461163">
    <property type="component" value="Unassembled WGS sequence"/>
</dbReference>
<dbReference type="PANTHER" id="PTHR43335">
    <property type="entry name" value="ABC TRANSPORTER, ATP-BINDING PROTEIN"/>
    <property type="match status" value="1"/>
</dbReference>
<dbReference type="InterPro" id="IPR017871">
    <property type="entry name" value="ABC_transporter-like_CS"/>
</dbReference>
<sequence length="303" mass="33449">MSNASFPIKEVQLGIHKLSKSYHENHTALNNISLTLTPGIIGLVGSNGAGKSTLLKLIAQLERPSSGSIQLNGQDVAGCPQLIRQRLGLLPQHFAVYENLTAKQFLQYLAAVKQVTRKHVAQDISELLHALNLHEFENQNISTFSGGMRQRLGIAQALLGAPDILIFDEPTVGLDPHERVAFRSLLKKLGKDKIVLLSSHIISDLASISDNILVLARGEVCAFNTPENLLQHMEGKVWDIMVKTTEARQIETQFKVCDTQYFDNKTRLRVIHETPPTKCASSIAPNLEDAYLFYTAPCPAEAH</sequence>
<dbReference type="InterPro" id="IPR003439">
    <property type="entry name" value="ABC_transporter-like_ATP-bd"/>
</dbReference>
<dbReference type="SMART" id="SM00382">
    <property type="entry name" value="AAA"/>
    <property type="match status" value="1"/>
</dbReference>
<proteinExistence type="inferred from homology"/>
<dbReference type="GO" id="GO:0005524">
    <property type="term" value="F:ATP binding"/>
    <property type="evidence" value="ECO:0007669"/>
    <property type="project" value="UniProtKB-KW"/>
</dbReference>
<evidence type="ECO:0000313" key="7">
    <source>
        <dbReference type="Proteomes" id="UP001461163"/>
    </source>
</evidence>
<dbReference type="RefSeq" id="WP_342882570.1">
    <property type="nucleotide sequence ID" value="NZ_JBBMQS010000013.1"/>
</dbReference>
<organism evidence="6 7">
    <name type="scientific">Paraglaciecola mesophila</name>
    <dbReference type="NCBI Taxonomy" id="197222"/>
    <lineage>
        <taxon>Bacteria</taxon>
        <taxon>Pseudomonadati</taxon>
        <taxon>Pseudomonadota</taxon>
        <taxon>Gammaproteobacteria</taxon>
        <taxon>Alteromonadales</taxon>
        <taxon>Alteromonadaceae</taxon>
        <taxon>Paraglaciecola</taxon>
    </lineage>
</organism>
<evidence type="ECO:0000256" key="2">
    <source>
        <dbReference type="ARBA" id="ARBA00022448"/>
    </source>
</evidence>
<feature type="domain" description="ABC transporter" evidence="5">
    <location>
        <begin position="13"/>
        <end position="242"/>
    </location>
</feature>
<dbReference type="PROSITE" id="PS00211">
    <property type="entry name" value="ABC_TRANSPORTER_1"/>
    <property type="match status" value="1"/>
</dbReference>
<dbReference type="EMBL" id="JBBMQS010000013">
    <property type="protein sequence ID" value="MEM5499434.1"/>
    <property type="molecule type" value="Genomic_DNA"/>
</dbReference>